<name>A0A917SW91_9ACTN</name>
<reference evidence="2" key="2">
    <citation type="submission" date="2020-09" db="EMBL/GenBank/DDBJ databases">
        <authorList>
            <person name="Sun Q."/>
            <person name="Zhou Y."/>
        </authorList>
    </citation>
    <scope>NUCLEOTIDE SEQUENCE</scope>
    <source>
        <strain evidence="2">CGMCC 4.7308</strain>
    </source>
</reference>
<keyword evidence="3" id="KW-1185">Reference proteome</keyword>
<evidence type="ECO:0000313" key="3">
    <source>
        <dbReference type="Proteomes" id="UP000655208"/>
    </source>
</evidence>
<evidence type="ECO:0000256" key="1">
    <source>
        <dbReference type="SAM" id="MobiDB-lite"/>
    </source>
</evidence>
<dbReference type="EMBL" id="BMNA01000003">
    <property type="protein sequence ID" value="GGM00857.1"/>
    <property type="molecule type" value="Genomic_DNA"/>
</dbReference>
<organism evidence="2 3">
    <name type="scientific">Nakamurella endophytica</name>
    <dbReference type="NCBI Taxonomy" id="1748367"/>
    <lineage>
        <taxon>Bacteria</taxon>
        <taxon>Bacillati</taxon>
        <taxon>Actinomycetota</taxon>
        <taxon>Actinomycetes</taxon>
        <taxon>Nakamurellales</taxon>
        <taxon>Nakamurellaceae</taxon>
        <taxon>Nakamurella</taxon>
    </lineage>
</organism>
<evidence type="ECO:0000313" key="2">
    <source>
        <dbReference type="EMBL" id="GGM00857.1"/>
    </source>
</evidence>
<feature type="region of interest" description="Disordered" evidence="1">
    <location>
        <begin position="1"/>
        <end position="22"/>
    </location>
</feature>
<sequence>MSQPFMVDGKRPPSGPSTGVTVPVNARTVTVHAADRRNPASEVGNAGDGATPMWSVSAGQRLAVPVVADVRDVGVVDGGRVAVTVDVRLTTAVLVVRLVSVTLAVLLTTSVEVTVVTAVEVTGTVVSTVDSGSAVAVPPASELQPAIAAPASTTAAATAPPRTRRPVVARRWPARGSGAVGRGRFRCTTSP</sequence>
<proteinExistence type="predicted"/>
<dbReference type="AlphaFoldDB" id="A0A917SW91"/>
<accession>A0A917SW91</accession>
<reference evidence="2" key="1">
    <citation type="journal article" date="2014" name="Int. J. Syst. Evol. Microbiol.">
        <title>Complete genome sequence of Corynebacterium casei LMG S-19264T (=DSM 44701T), isolated from a smear-ripened cheese.</title>
        <authorList>
            <consortium name="US DOE Joint Genome Institute (JGI-PGF)"/>
            <person name="Walter F."/>
            <person name="Albersmeier A."/>
            <person name="Kalinowski J."/>
            <person name="Ruckert C."/>
        </authorList>
    </citation>
    <scope>NUCLEOTIDE SEQUENCE</scope>
    <source>
        <strain evidence="2">CGMCC 4.7308</strain>
    </source>
</reference>
<dbReference type="Proteomes" id="UP000655208">
    <property type="component" value="Unassembled WGS sequence"/>
</dbReference>
<protein>
    <submittedName>
        <fullName evidence="2">Uncharacterized protein</fullName>
    </submittedName>
</protein>
<comment type="caution">
    <text evidence="2">The sequence shown here is derived from an EMBL/GenBank/DDBJ whole genome shotgun (WGS) entry which is preliminary data.</text>
</comment>
<gene>
    <name evidence="2" type="ORF">GCM10011594_21140</name>
</gene>